<feature type="region of interest" description="Disordered" evidence="2">
    <location>
        <begin position="1"/>
        <end position="29"/>
    </location>
</feature>
<evidence type="ECO:0000313" key="3">
    <source>
        <dbReference type="EMBL" id="OVA09283.1"/>
    </source>
</evidence>
<organism evidence="3 4">
    <name type="scientific">Macleaya cordata</name>
    <name type="common">Five-seeded plume-poppy</name>
    <name type="synonym">Bocconia cordata</name>
    <dbReference type="NCBI Taxonomy" id="56857"/>
    <lineage>
        <taxon>Eukaryota</taxon>
        <taxon>Viridiplantae</taxon>
        <taxon>Streptophyta</taxon>
        <taxon>Embryophyta</taxon>
        <taxon>Tracheophyta</taxon>
        <taxon>Spermatophyta</taxon>
        <taxon>Magnoliopsida</taxon>
        <taxon>Ranunculales</taxon>
        <taxon>Papaveraceae</taxon>
        <taxon>Papaveroideae</taxon>
        <taxon>Macleaya</taxon>
    </lineage>
</organism>
<keyword evidence="4" id="KW-1185">Reference proteome</keyword>
<evidence type="ECO:0000256" key="1">
    <source>
        <dbReference type="SAM" id="Coils"/>
    </source>
</evidence>
<feature type="coiled-coil region" evidence="1">
    <location>
        <begin position="59"/>
        <end position="121"/>
    </location>
</feature>
<evidence type="ECO:0000313" key="4">
    <source>
        <dbReference type="Proteomes" id="UP000195402"/>
    </source>
</evidence>
<evidence type="ECO:0000256" key="2">
    <source>
        <dbReference type="SAM" id="MobiDB-lite"/>
    </source>
</evidence>
<gene>
    <name evidence="3" type="ORF">BVC80_8353g3</name>
</gene>
<dbReference type="Proteomes" id="UP000195402">
    <property type="component" value="Unassembled WGS sequence"/>
</dbReference>
<accession>A0A200QFN0</accession>
<sequence>MKVTLDDSDSSSNASESTDEENKEKMKAMTTTLSQVFKDAASFSDKKVSDEEIDPEELCAKLLKKSVDLSKENKGLNEKLLLIQSEKDEVMFKLQESFNNIKQLEEEISRLVTTINSLELDYGKALDKIKSIETILDITK</sequence>
<protein>
    <submittedName>
        <fullName evidence="3">Uncharacterized protein</fullName>
    </submittedName>
</protein>
<dbReference type="InParanoid" id="A0A200QFN0"/>
<dbReference type="AlphaFoldDB" id="A0A200QFN0"/>
<proteinExistence type="predicted"/>
<comment type="caution">
    <text evidence="3">The sequence shown here is derived from an EMBL/GenBank/DDBJ whole genome shotgun (WGS) entry which is preliminary data.</text>
</comment>
<reference evidence="3 4" key="1">
    <citation type="journal article" date="2017" name="Mol. Plant">
        <title>The Genome of Medicinal Plant Macleaya cordata Provides New Insights into Benzylisoquinoline Alkaloids Metabolism.</title>
        <authorList>
            <person name="Liu X."/>
            <person name="Liu Y."/>
            <person name="Huang P."/>
            <person name="Ma Y."/>
            <person name="Qing Z."/>
            <person name="Tang Q."/>
            <person name="Cao H."/>
            <person name="Cheng P."/>
            <person name="Zheng Y."/>
            <person name="Yuan Z."/>
            <person name="Zhou Y."/>
            <person name="Liu J."/>
            <person name="Tang Z."/>
            <person name="Zhuo Y."/>
            <person name="Zhang Y."/>
            <person name="Yu L."/>
            <person name="Huang J."/>
            <person name="Yang P."/>
            <person name="Peng Q."/>
            <person name="Zhang J."/>
            <person name="Jiang W."/>
            <person name="Zhang Z."/>
            <person name="Lin K."/>
            <person name="Ro D.K."/>
            <person name="Chen X."/>
            <person name="Xiong X."/>
            <person name="Shang Y."/>
            <person name="Huang S."/>
            <person name="Zeng J."/>
        </authorList>
    </citation>
    <scope>NUCLEOTIDE SEQUENCE [LARGE SCALE GENOMIC DNA]</scope>
    <source>
        <strain evidence="4">cv. BLH2017</strain>
        <tissue evidence="3">Root</tissue>
    </source>
</reference>
<dbReference type="EMBL" id="MVGT01002143">
    <property type="protein sequence ID" value="OVA09283.1"/>
    <property type="molecule type" value="Genomic_DNA"/>
</dbReference>
<keyword evidence="1" id="KW-0175">Coiled coil</keyword>
<name>A0A200QFN0_MACCD</name>